<protein>
    <recommendedName>
        <fullName evidence="7">C3H1-type domain-containing protein</fullName>
    </recommendedName>
</protein>
<reference evidence="8 9" key="1">
    <citation type="submission" date="2021-09" db="EMBL/GenBank/DDBJ databases">
        <title>Genomic insights and catalytic innovation underlie evolution of tropane alkaloids biosynthesis.</title>
        <authorList>
            <person name="Wang Y.-J."/>
            <person name="Tian T."/>
            <person name="Huang J.-P."/>
            <person name="Huang S.-X."/>
        </authorList>
    </citation>
    <scope>NUCLEOTIDE SEQUENCE [LARGE SCALE GENOMIC DNA]</scope>
    <source>
        <strain evidence="8">KIB-2018</strain>
        <tissue evidence="8">Leaf</tissue>
    </source>
</reference>
<keyword evidence="4 5" id="KW-0862">Zinc</keyword>
<feature type="region of interest" description="Disordered" evidence="6">
    <location>
        <begin position="1"/>
        <end position="23"/>
    </location>
</feature>
<feature type="zinc finger region" description="C3H1-type" evidence="5">
    <location>
        <begin position="552"/>
        <end position="575"/>
    </location>
</feature>
<feature type="domain" description="C3H1-type" evidence="7">
    <location>
        <begin position="493"/>
        <end position="520"/>
    </location>
</feature>
<feature type="region of interest" description="Disordered" evidence="6">
    <location>
        <begin position="43"/>
        <end position="104"/>
    </location>
</feature>
<dbReference type="InterPro" id="IPR000571">
    <property type="entry name" value="Znf_CCCH"/>
</dbReference>
<feature type="compositionally biased region" description="Low complexity" evidence="6">
    <location>
        <begin position="824"/>
        <end position="837"/>
    </location>
</feature>
<feature type="compositionally biased region" description="Basic residues" evidence="6">
    <location>
        <begin position="462"/>
        <end position="472"/>
    </location>
</feature>
<evidence type="ECO:0000259" key="7">
    <source>
        <dbReference type="PROSITE" id="PS50103"/>
    </source>
</evidence>
<feature type="region of interest" description="Disordered" evidence="6">
    <location>
        <begin position="760"/>
        <end position="789"/>
    </location>
</feature>
<gene>
    <name evidence="8" type="ORF">K2173_015993</name>
</gene>
<evidence type="ECO:0000256" key="5">
    <source>
        <dbReference type="PROSITE-ProRule" id="PRU00723"/>
    </source>
</evidence>
<keyword evidence="2" id="KW-0677">Repeat</keyword>
<dbReference type="Pfam" id="PF14608">
    <property type="entry name" value="zf-CCCH_2"/>
    <property type="match status" value="2"/>
</dbReference>
<dbReference type="GO" id="GO:0003723">
    <property type="term" value="F:RNA binding"/>
    <property type="evidence" value="ECO:0007669"/>
    <property type="project" value="InterPro"/>
</dbReference>
<name>A0AAV8SF57_9ROSI</name>
<feature type="compositionally biased region" description="Basic and acidic residues" evidence="6">
    <location>
        <begin position="384"/>
        <end position="399"/>
    </location>
</feature>
<feature type="compositionally biased region" description="Low complexity" evidence="6">
    <location>
        <begin position="760"/>
        <end position="774"/>
    </location>
</feature>
<evidence type="ECO:0000313" key="9">
    <source>
        <dbReference type="Proteomes" id="UP001159364"/>
    </source>
</evidence>
<organism evidence="8 9">
    <name type="scientific">Erythroxylum novogranatense</name>
    <dbReference type="NCBI Taxonomy" id="1862640"/>
    <lineage>
        <taxon>Eukaryota</taxon>
        <taxon>Viridiplantae</taxon>
        <taxon>Streptophyta</taxon>
        <taxon>Embryophyta</taxon>
        <taxon>Tracheophyta</taxon>
        <taxon>Spermatophyta</taxon>
        <taxon>Magnoliopsida</taxon>
        <taxon>eudicotyledons</taxon>
        <taxon>Gunneridae</taxon>
        <taxon>Pentapetalae</taxon>
        <taxon>rosids</taxon>
        <taxon>fabids</taxon>
        <taxon>Malpighiales</taxon>
        <taxon>Erythroxylaceae</taxon>
        <taxon>Erythroxylum</taxon>
    </lineage>
</organism>
<comment type="caution">
    <text evidence="8">The sequence shown here is derived from an EMBL/GenBank/DDBJ whole genome shotgun (WGS) entry which is preliminary data.</text>
</comment>
<keyword evidence="9" id="KW-1185">Reference proteome</keyword>
<dbReference type="AlphaFoldDB" id="A0AAV8SF57"/>
<keyword evidence="3 5" id="KW-0863">Zinc-finger</keyword>
<feature type="compositionally biased region" description="Polar residues" evidence="6">
    <location>
        <begin position="810"/>
        <end position="823"/>
    </location>
</feature>
<feature type="compositionally biased region" description="Basic and acidic residues" evidence="6">
    <location>
        <begin position="120"/>
        <end position="134"/>
    </location>
</feature>
<feature type="region of interest" description="Disordered" evidence="6">
    <location>
        <begin position="373"/>
        <end position="480"/>
    </location>
</feature>
<dbReference type="GO" id="GO:0005634">
    <property type="term" value="C:nucleus"/>
    <property type="evidence" value="ECO:0007669"/>
    <property type="project" value="TreeGrafter"/>
</dbReference>
<dbReference type="Gene3D" id="4.10.1000.10">
    <property type="entry name" value="Zinc finger, CCCH-type"/>
    <property type="match status" value="1"/>
</dbReference>
<feature type="region of interest" description="Disordered" evidence="6">
    <location>
        <begin position="615"/>
        <end position="638"/>
    </location>
</feature>
<dbReference type="Proteomes" id="UP001159364">
    <property type="component" value="Linkage Group LG11"/>
</dbReference>
<dbReference type="Pfam" id="PF18044">
    <property type="entry name" value="zf-CCCH_4"/>
    <property type="match status" value="1"/>
</dbReference>
<feature type="compositionally biased region" description="Polar residues" evidence="6">
    <location>
        <begin position="859"/>
        <end position="875"/>
    </location>
</feature>
<feature type="zinc finger region" description="C3H1-type" evidence="5">
    <location>
        <begin position="493"/>
        <end position="520"/>
    </location>
</feature>
<feature type="region of interest" description="Disordered" evidence="6">
    <location>
        <begin position="120"/>
        <end position="142"/>
    </location>
</feature>
<evidence type="ECO:0000256" key="3">
    <source>
        <dbReference type="ARBA" id="ARBA00022771"/>
    </source>
</evidence>
<accession>A0AAV8SF57</accession>
<proteinExistence type="predicted"/>
<dbReference type="GO" id="GO:0008270">
    <property type="term" value="F:zinc ion binding"/>
    <property type="evidence" value="ECO:0007669"/>
    <property type="project" value="UniProtKB-KW"/>
</dbReference>
<dbReference type="InterPro" id="IPR041367">
    <property type="entry name" value="Znf-CCCH_4"/>
</dbReference>
<dbReference type="InterPro" id="IPR036855">
    <property type="entry name" value="Znf_CCCH_sf"/>
</dbReference>
<dbReference type="PANTHER" id="PTHR13119:SF12">
    <property type="entry name" value="PROTEIN SUPPRESSOR OF SABLE"/>
    <property type="match status" value="1"/>
</dbReference>
<dbReference type="PANTHER" id="PTHR13119">
    <property type="entry name" value="ZINC FINGER CCCH DOMAIN-CONTAINING PROTEI"/>
    <property type="match status" value="1"/>
</dbReference>
<evidence type="ECO:0000256" key="1">
    <source>
        <dbReference type="ARBA" id="ARBA00022723"/>
    </source>
</evidence>
<dbReference type="SMART" id="SM00356">
    <property type="entry name" value="ZnF_C3H1"/>
    <property type="match status" value="3"/>
</dbReference>
<dbReference type="InterPro" id="IPR045124">
    <property type="entry name" value="Su(sable)-like"/>
</dbReference>
<feature type="domain" description="C3H1-type" evidence="7">
    <location>
        <begin position="523"/>
        <end position="549"/>
    </location>
</feature>
<feature type="domain" description="C3H1-type" evidence="7">
    <location>
        <begin position="552"/>
        <end position="575"/>
    </location>
</feature>
<evidence type="ECO:0000313" key="8">
    <source>
        <dbReference type="EMBL" id="KAJ8750812.1"/>
    </source>
</evidence>
<dbReference type="GO" id="GO:0045892">
    <property type="term" value="P:negative regulation of DNA-templated transcription"/>
    <property type="evidence" value="ECO:0007669"/>
    <property type="project" value="InterPro"/>
</dbReference>
<feature type="zinc finger region" description="C3H1-type" evidence="5">
    <location>
        <begin position="523"/>
        <end position="549"/>
    </location>
</feature>
<dbReference type="SUPFAM" id="SSF90229">
    <property type="entry name" value="CCCH zinc finger"/>
    <property type="match status" value="1"/>
</dbReference>
<evidence type="ECO:0000256" key="2">
    <source>
        <dbReference type="ARBA" id="ARBA00022737"/>
    </source>
</evidence>
<sequence>MENPPPQTESAKPNPPSHRRYHLKGPTYLSLLRILSYCSDHPQLCRPPQELSLDSGGNEQQQVPEKEASSYLSCDGIDRESSKAQDSVPVDDNKRPVGFQDRGFSDTQLVIDEIDNLMKNEQDGNQSKEKHTFDGDNADGDPRQQVLIDELEHLVKGSGELFPDDNCHLSTTLEENLNRNDGGTASLDNQEQWQGDAGLCNQNVSDASSDRIMTSGGPKPSFASGKSCFSQTNESRVVNEVQQEDLELERPVSACRPVDSPNHMIEEGEIENIEISGEPDMDKRSVGVVSEDAMVLATKEDERAFSVAAQNQSPFRGKVKDFELTSIYADVADNDARQHKAKESTSSEITCKRKLVVYEDPMFAEELVPAKKRETGCGSKERKKVSESKKKSHKGKEQNKGCMASKQKTSTSVKDVASNDLELNGAKVDHDATVRQGTESSKMDDALCNKKKRSAPSEQSKARKKEKKRKKRAEANRKLGVKRLKLRPVLNNPKPVQYCRHYILGRCQRGEECTFSHDTTPVTKSKPCCYFARNSCMKGDDCPFDHQLSKYPCAAFVSKGHCSRGAGCMFSHKMPPKEELQSASNVGSTDLRPLPLTGTSNSKTHLDISANSHQVPKALPRSGGVTSHKKSGHGGEKTLVNLPAVAPKGINFLSTGSSHQNSSNLSEGKNLGVKVGNHVDQSTHVLSVGDQKEKSPSGSVQISNQIAEGTPQTVAIRGINFLSFGRSPVGYSSVGKISSLTANQGDDALKLLNSSLMHNQPISSQSMDSSTQASKVPVKSVSDTKSPLSVLKKTERSGALFKANTALLGESSTDSSSRCNKQTSSVSSVHVSVQESSGTSDKHQNGAAKPGQLRRLPHSSDQASGRMLHTSTPNSAQKALLSTLAFAKKMESEMKINKPNVDDLVDNSGVKKGVGSSSSGGSLNGSAMASKILDFLSGN</sequence>
<dbReference type="PROSITE" id="PS50103">
    <property type="entry name" value="ZF_C3H1"/>
    <property type="match status" value="3"/>
</dbReference>
<dbReference type="EMBL" id="JAIWQS010000011">
    <property type="protein sequence ID" value="KAJ8750812.1"/>
    <property type="molecule type" value="Genomic_DNA"/>
</dbReference>
<evidence type="ECO:0000256" key="6">
    <source>
        <dbReference type="SAM" id="MobiDB-lite"/>
    </source>
</evidence>
<keyword evidence="1 5" id="KW-0479">Metal-binding</keyword>
<evidence type="ECO:0000256" key="4">
    <source>
        <dbReference type="ARBA" id="ARBA00022833"/>
    </source>
</evidence>
<feature type="region of interest" description="Disordered" evidence="6">
    <location>
        <begin position="810"/>
        <end position="875"/>
    </location>
</feature>